<comment type="caution">
    <text evidence="2">The sequence shown here is derived from an EMBL/GenBank/DDBJ whole genome shotgun (WGS) entry which is preliminary data.</text>
</comment>
<dbReference type="EMBL" id="JACHCF010000008">
    <property type="protein sequence ID" value="MBB5622377.1"/>
    <property type="molecule type" value="Genomic_DNA"/>
</dbReference>
<feature type="signal peptide" evidence="1">
    <location>
        <begin position="1"/>
        <end position="18"/>
    </location>
</feature>
<dbReference type="SUPFAM" id="SSF48452">
    <property type="entry name" value="TPR-like"/>
    <property type="match status" value="1"/>
</dbReference>
<accession>A0A7W8YV49</accession>
<evidence type="ECO:0000313" key="3">
    <source>
        <dbReference type="Proteomes" id="UP000537718"/>
    </source>
</evidence>
<organism evidence="2 3">
    <name type="scientific">Pedobacter cryoconitis</name>
    <dbReference type="NCBI Taxonomy" id="188932"/>
    <lineage>
        <taxon>Bacteria</taxon>
        <taxon>Pseudomonadati</taxon>
        <taxon>Bacteroidota</taxon>
        <taxon>Sphingobacteriia</taxon>
        <taxon>Sphingobacteriales</taxon>
        <taxon>Sphingobacteriaceae</taxon>
        <taxon>Pedobacter</taxon>
    </lineage>
</organism>
<keyword evidence="1" id="KW-0732">Signal</keyword>
<proteinExistence type="predicted"/>
<dbReference type="AlphaFoldDB" id="A0A7W8YV49"/>
<dbReference type="RefSeq" id="WP_183868301.1">
    <property type="nucleotide sequence ID" value="NZ_JACHCF010000008.1"/>
</dbReference>
<dbReference type="Gene3D" id="1.25.40.390">
    <property type="match status" value="1"/>
</dbReference>
<evidence type="ECO:0008006" key="4">
    <source>
        <dbReference type="Google" id="ProtNLM"/>
    </source>
</evidence>
<dbReference type="Proteomes" id="UP000537718">
    <property type="component" value="Unassembled WGS sequence"/>
</dbReference>
<name>A0A7W8YV49_9SPHI</name>
<dbReference type="InterPro" id="IPR041662">
    <property type="entry name" value="SusD-like_2"/>
</dbReference>
<feature type="chain" id="PRO_5031117183" description="SusD-like starch-binding protein associating with outer membrane" evidence="1">
    <location>
        <begin position="19"/>
        <end position="475"/>
    </location>
</feature>
<dbReference type="InterPro" id="IPR011990">
    <property type="entry name" value="TPR-like_helical_dom_sf"/>
</dbReference>
<protein>
    <recommendedName>
        <fullName evidence="4">SusD-like starch-binding protein associating with outer membrane</fullName>
    </recommendedName>
</protein>
<gene>
    <name evidence="2" type="ORF">HDE69_003452</name>
</gene>
<dbReference type="PROSITE" id="PS51257">
    <property type="entry name" value="PROKAR_LIPOPROTEIN"/>
    <property type="match status" value="1"/>
</dbReference>
<sequence length="475" mass="51483">MKKLIIFFIGMLSLAACKKDITDLNIETKKPATVPPGSLFAFATKSYADAMTSASVNVNVFRFTVSHWAMTTYQDEARYDFTTRTIPQIWFRTMYRDVLQNLSNSAALISADATITPGEKANKLAILDIMQVTAFSTLVNTFGNVPYTDALNPANLFPKYDDAKTISLDLLKRLNNDISQLKTTSPGFTASEDILNTGSIAKWIKYANTLRMQQGLIIADADNASAKAAVEASDAGAISSAADNSSFQYLAGAPSQNPLFVDIVTGGRGDYVAAEDLVNKLKALADPRLPQFFAKTVAGTYVGGQVGANNTISLVSLPAPKVYAANAPSLFMDYVETEFYRAEAVERGYVVSGSAETHYNNAITASIIYWGGTAADAATYLAQPAVAYATATGTWKEKIGTQKWIALYSRPFNGWTEMRRLDFPKVTAPVSARSAFPTRFTYPGNEQQLNGTNYTAAAAAIGGDLTTTKLFWDKF</sequence>
<evidence type="ECO:0000313" key="2">
    <source>
        <dbReference type="EMBL" id="MBB5622377.1"/>
    </source>
</evidence>
<dbReference type="Pfam" id="PF12771">
    <property type="entry name" value="SusD-like_2"/>
    <property type="match status" value="1"/>
</dbReference>
<reference evidence="2 3" key="1">
    <citation type="submission" date="2020-08" db="EMBL/GenBank/DDBJ databases">
        <title>Genomic Encyclopedia of Type Strains, Phase IV (KMG-V): Genome sequencing to study the core and pangenomes of soil and plant-associated prokaryotes.</title>
        <authorList>
            <person name="Whitman W."/>
        </authorList>
    </citation>
    <scope>NUCLEOTIDE SEQUENCE [LARGE SCALE GENOMIC DNA]</scope>
    <source>
        <strain evidence="2 3">MP7CTX6</strain>
    </source>
</reference>
<evidence type="ECO:0000256" key="1">
    <source>
        <dbReference type="SAM" id="SignalP"/>
    </source>
</evidence>